<feature type="active site" evidence="7">
    <location>
        <position position="432"/>
    </location>
</feature>
<comment type="similarity">
    <text evidence="2 7">Belongs to the CobB/CobQ family. CobQ subfamily.</text>
</comment>
<keyword evidence="11" id="KW-1185">Reference proteome</keyword>
<dbReference type="Proteomes" id="UP000887222">
    <property type="component" value="Unassembled WGS sequence"/>
</dbReference>
<dbReference type="PANTHER" id="PTHR21343">
    <property type="entry name" value="DETHIOBIOTIN SYNTHETASE"/>
    <property type="match status" value="1"/>
</dbReference>
<protein>
    <recommendedName>
        <fullName evidence="3 7">Cobyric acid synthase</fullName>
    </recommendedName>
</protein>
<evidence type="ECO:0000259" key="9">
    <source>
        <dbReference type="Pfam" id="PF07685"/>
    </source>
</evidence>
<dbReference type="RefSeq" id="WP_238482399.1">
    <property type="nucleotide sequence ID" value="NZ_BPMK01000008.1"/>
</dbReference>
<dbReference type="InterPro" id="IPR002586">
    <property type="entry name" value="CobQ/CobB/MinD/ParA_Nub-bd_dom"/>
</dbReference>
<dbReference type="SUPFAM" id="SSF52317">
    <property type="entry name" value="Class I glutamine amidotransferase-like"/>
    <property type="match status" value="1"/>
</dbReference>
<dbReference type="Pfam" id="PF07685">
    <property type="entry name" value="GATase_3"/>
    <property type="match status" value="1"/>
</dbReference>
<name>A0ABQ4Q4L8_9BURK</name>
<reference evidence="10 11" key="1">
    <citation type="journal article" date="2022" name="Int. J. Syst. Evol. Microbiol.">
        <title>Noviherbaspirillum aridicola sp. nov., isolated from an arid soil in Pakistan.</title>
        <authorList>
            <person name="Khan I.U."/>
            <person name="Saqib M."/>
            <person name="Amin A."/>
            <person name="Hussain F."/>
            <person name="Li L."/>
            <person name="Liu Y.H."/>
            <person name="Fang B.Z."/>
            <person name="Ahmed I."/>
            <person name="Li W.J."/>
        </authorList>
    </citation>
    <scope>NUCLEOTIDE SEQUENCE [LARGE SCALE GENOMIC DNA]</scope>
    <source>
        <strain evidence="10 11">NCCP-691</strain>
    </source>
</reference>
<keyword evidence="5 7" id="KW-0315">Glutamine amidotransferase</keyword>
<gene>
    <name evidence="7 10" type="primary">cobQ</name>
    <name evidence="10" type="ORF">NCCP691_21570</name>
</gene>
<dbReference type="Pfam" id="PF01656">
    <property type="entry name" value="CbiA"/>
    <property type="match status" value="1"/>
</dbReference>
<evidence type="ECO:0000256" key="3">
    <source>
        <dbReference type="ARBA" id="ARBA00019833"/>
    </source>
</evidence>
<evidence type="ECO:0000256" key="5">
    <source>
        <dbReference type="ARBA" id="ARBA00022962"/>
    </source>
</evidence>
<dbReference type="CDD" id="cd05389">
    <property type="entry name" value="CobQ_N"/>
    <property type="match status" value="1"/>
</dbReference>
<feature type="domain" description="CobQ/CobB/MinD/ParA nucleotide binding" evidence="8">
    <location>
        <begin position="12"/>
        <end position="237"/>
    </location>
</feature>
<dbReference type="InterPro" id="IPR011698">
    <property type="entry name" value="GATase_3"/>
</dbReference>
<feature type="domain" description="CobB/CobQ-like glutamine amidotransferase" evidence="9">
    <location>
        <begin position="256"/>
        <end position="439"/>
    </location>
</feature>
<comment type="caution">
    <text evidence="10">The sequence shown here is derived from an EMBL/GenBank/DDBJ whole genome shotgun (WGS) entry which is preliminary data.</text>
</comment>
<comment type="pathway">
    <text evidence="1 7">Cofactor biosynthesis; adenosylcobalamin biosynthesis.</text>
</comment>
<keyword evidence="4 7" id="KW-0169">Cobalamin biosynthesis</keyword>
<evidence type="ECO:0000256" key="1">
    <source>
        <dbReference type="ARBA" id="ARBA00004953"/>
    </source>
</evidence>
<evidence type="ECO:0000313" key="10">
    <source>
        <dbReference type="EMBL" id="GIZ52143.1"/>
    </source>
</evidence>
<comment type="function">
    <text evidence="6 7">Catalyzes amidations at positions B, D, E, and G on adenosylcobyrinic A,C-diamide. NH(2) groups are provided by glutamine, and one molecule of ATP is hydrogenolyzed for each amidation.</text>
</comment>
<evidence type="ECO:0000256" key="7">
    <source>
        <dbReference type="HAMAP-Rule" id="MF_00028"/>
    </source>
</evidence>
<dbReference type="HAMAP" id="MF_00028">
    <property type="entry name" value="CobQ"/>
    <property type="match status" value="1"/>
</dbReference>
<evidence type="ECO:0000256" key="4">
    <source>
        <dbReference type="ARBA" id="ARBA00022573"/>
    </source>
</evidence>
<evidence type="ECO:0000256" key="6">
    <source>
        <dbReference type="ARBA" id="ARBA00025166"/>
    </source>
</evidence>
<dbReference type="NCBIfam" id="NF001989">
    <property type="entry name" value="PRK00784.1"/>
    <property type="match status" value="1"/>
</dbReference>
<dbReference type="InterPro" id="IPR029062">
    <property type="entry name" value="Class_I_gatase-like"/>
</dbReference>
<evidence type="ECO:0000313" key="11">
    <source>
        <dbReference type="Proteomes" id="UP000887222"/>
    </source>
</evidence>
<dbReference type="PROSITE" id="PS51274">
    <property type="entry name" value="GATASE_COBBQ"/>
    <property type="match status" value="1"/>
</dbReference>
<dbReference type="Gene3D" id="3.40.50.300">
    <property type="entry name" value="P-loop containing nucleotide triphosphate hydrolases"/>
    <property type="match status" value="1"/>
</dbReference>
<evidence type="ECO:0000256" key="2">
    <source>
        <dbReference type="ARBA" id="ARBA00006205"/>
    </source>
</evidence>
<feature type="active site" description="Nucleophile" evidence="7">
    <location>
        <position position="335"/>
    </location>
</feature>
<dbReference type="NCBIfam" id="TIGR00313">
    <property type="entry name" value="cobQ"/>
    <property type="match status" value="1"/>
</dbReference>
<accession>A0ABQ4Q4L8</accession>
<proteinExistence type="inferred from homology"/>
<dbReference type="PANTHER" id="PTHR21343:SF1">
    <property type="entry name" value="COBYRIC ACID SYNTHASE"/>
    <property type="match status" value="1"/>
</dbReference>
<dbReference type="InterPro" id="IPR027417">
    <property type="entry name" value="P-loop_NTPase"/>
</dbReference>
<organism evidence="10 11">
    <name type="scientific">Noviherbaspirillum aridicola</name>
    <dbReference type="NCBI Taxonomy" id="2849687"/>
    <lineage>
        <taxon>Bacteria</taxon>
        <taxon>Pseudomonadati</taxon>
        <taxon>Pseudomonadota</taxon>
        <taxon>Betaproteobacteria</taxon>
        <taxon>Burkholderiales</taxon>
        <taxon>Oxalobacteraceae</taxon>
        <taxon>Noviherbaspirillum</taxon>
    </lineage>
</organism>
<dbReference type="EMBL" id="BPMK01000008">
    <property type="protein sequence ID" value="GIZ52143.1"/>
    <property type="molecule type" value="Genomic_DNA"/>
</dbReference>
<dbReference type="Gene3D" id="3.40.50.880">
    <property type="match status" value="1"/>
</dbReference>
<sequence>MNAAPKLPFHTLMVQGTTSDAGKSTVVAALCRLLARTGAKVAPFKPQNMALNSAVTADGGEIGRAQALQAQAARVAPHTDMNPVLLKPSSDIGAQVIIHGRVRADMNARDYHRYKPVAMEAVLASYSRLRGAYDHVMVEGAGSPAEINLRDRDIANMGFAEAVDCPVILVADIDRGGVFAHIVGTLACLSESERARIVGFVINRFRGDIGLLEPGLDWLERQTGKPVLAVLPYMHGLFLDAEDAIQAAQSGAGRFRVIVPALPRISNHTDFDALRAHPEVDLRFIGPGQPIPPADLVILPGSKNTRGDLAWLREQGWPQALRRHLRYGGRVIGICGGFQMLGRGVADPHGVEGPPGTSDGFGLIDIDTELTRDKRLVQVQGRCAFADAAVSGYEIHMGVSRGPAMARPAFHIAGVPEGARSEDEQVLGTYLHGLFDNPQALSALLRWAGMESDTTVDPAALREQSLDRIADAAQPLFDALLRLPSAST</sequence>
<dbReference type="InterPro" id="IPR004459">
    <property type="entry name" value="CobQ_synth"/>
</dbReference>
<dbReference type="SUPFAM" id="SSF52540">
    <property type="entry name" value="P-loop containing nucleoside triphosphate hydrolases"/>
    <property type="match status" value="1"/>
</dbReference>
<dbReference type="InterPro" id="IPR047045">
    <property type="entry name" value="CobQ_N"/>
</dbReference>
<evidence type="ECO:0000259" key="8">
    <source>
        <dbReference type="Pfam" id="PF01656"/>
    </source>
</evidence>
<dbReference type="InterPro" id="IPR033949">
    <property type="entry name" value="CobQ_GATase1"/>
</dbReference>
<dbReference type="CDD" id="cd01750">
    <property type="entry name" value="GATase1_CobQ"/>
    <property type="match status" value="1"/>
</dbReference>